<sequence length="314" mass="34132">MTQPDTRGPTGDIVRRAGHRTVGPSRAVPDDAPLVCGVFVHPRWSALQEDVVSGRLPVEAAARAYGVSPTVVRDHLGARGWDDDAPGCALITPLNVASLALEALVEVREVVRETEAPALRLEALKVLGDFVRLADETARSAEEWVSLQEQRARAADRVKPEVVDIWDSEPPSWCERGSPGWQRWYDNGVRRVAAENLLMLGVNGGRGLSPSEARQVLAVEDEVRRLLGADEFNGDPVVELAGSLAMRQEAVSVLGERAQETHPLLTVDGAPHEYLLDHVQDVHGVAEGAAAELLRRAIAGLKGTRWYPNPECRS</sequence>
<feature type="region of interest" description="Disordered" evidence="1">
    <location>
        <begin position="1"/>
        <end position="26"/>
    </location>
</feature>
<accession>A0ABN0Y5S9</accession>
<organism evidence="2 3">
    <name type="scientific">Streptomyces luteireticuli</name>
    <dbReference type="NCBI Taxonomy" id="173858"/>
    <lineage>
        <taxon>Bacteria</taxon>
        <taxon>Bacillati</taxon>
        <taxon>Actinomycetota</taxon>
        <taxon>Actinomycetes</taxon>
        <taxon>Kitasatosporales</taxon>
        <taxon>Streptomycetaceae</taxon>
        <taxon>Streptomyces</taxon>
    </lineage>
</organism>
<evidence type="ECO:0008006" key="4">
    <source>
        <dbReference type="Google" id="ProtNLM"/>
    </source>
</evidence>
<evidence type="ECO:0000256" key="1">
    <source>
        <dbReference type="SAM" id="MobiDB-lite"/>
    </source>
</evidence>
<dbReference type="EMBL" id="BAAABX010000003">
    <property type="protein sequence ID" value="GAA0384312.1"/>
    <property type="molecule type" value="Genomic_DNA"/>
</dbReference>
<reference evidence="2 3" key="1">
    <citation type="journal article" date="2019" name="Int. J. Syst. Evol. Microbiol.">
        <title>The Global Catalogue of Microorganisms (GCM) 10K type strain sequencing project: providing services to taxonomists for standard genome sequencing and annotation.</title>
        <authorList>
            <consortium name="The Broad Institute Genomics Platform"/>
            <consortium name="The Broad Institute Genome Sequencing Center for Infectious Disease"/>
            <person name="Wu L."/>
            <person name="Ma J."/>
        </authorList>
    </citation>
    <scope>NUCLEOTIDE SEQUENCE [LARGE SCALE GENOMIC DNA]</scope>
    <source>
        <strain evidence="2 3">JCM 4788</strain>
    </source>
</reference>
<name>A0ABN0Y5S9_9ACTN</name>
<comment type="caution">
    <text evidence="2">The sequence shown here is derived from an EMBL/GenBank/DDBJ whole genome shotgun (WGS) entry which is preliminary data.</text>
</comment>
<proteinExistence type="predicted"/>
<gene>
    <name evidence="2" type="ORF">GCM10010357_01490</name>
</gene>
<keyword evidence="3" id="KW-1185">Reference proteome</keyword>
<dbReference type="Proteomes" id="UP001500879">
    <property type="component" value="Unassembled WGS sequence"/>
</dbReference>
<evidence type="ECO:0000313" key="2">
    <source>
        <dbReference type="EMBL" id="GAA0384312.1"/>
    </source>
</evidence>
<protein>
    <recommendedName>
        <fullName evidence="4">Transcriptional regulator</fullName>
    </recommendedName>
</protein>
<evidence type="ECO:0000313" key="3">
    <source>
        <dbReference type="Proteomes" id="UP001500879"/>
    </source>
</evidence>